<dbReference type="PROSITE" id="PS51195">
    <property type="entry name" value="Q_MOTIF"/>
    <property type="match status" value="1"/>
</dbReference>
<dbReference type="InterPro" id="IPR044742">
    <property type="entry name" value="DEAD/DEAH_RhlB"/>
</dbReference>
<keyword evidence="4 7" id="KW-0067">ATP-binding</keyword>
<dbReference type="PANTHER" id="PTHR47959:SF13">
    <property type="entry name" value="ATP-DEPENDENT RNA HELICASE RHLE"/>
    <property type="match status" value="1"/>
</dbReference>
<name>A0A501WDL4_9RHOB</name>
<dbReference type="InterPro" id="IPR027417">
    <property type="entry name" value="P-loop_NTPase"/>
</dbReference>
<keyword evidence="1 7" id="KW-0547">Nucleotide-binding</keyword>
<dbReference type="InterPro" id="IPR001650">
    <property type="entry name" value="Helicase_C-like"/>
</dbReference>
<dbReference type="Pfam" id="PF00271">
    <property type="entry name" value="Helicase_C"/>
    <property type="match status" value="1"/>
</dbReference>
<evidence type="ECO:0000256" key="5">
    <source>
        <dbReference type="ARBA" id="ARBA00038437"/>
    </source>
</evidence>
<evidence type="ECO:0000256" key="1">
    <source>
        <dbReference type="ARBA" id="ARBA00022741"/>
    </source>
</evidence>
<dbReference type="InterPro" id="IPR050079">
    <property type="entry name" value="DEAD_box_RNA_helicase"/>
</dbReference>
<feature type="region of interest" description="Disordered" evidence="8">
    <location>
        <begin position="375"/>
        <end position="435"/>
    </location>
</feature>
<feature type="short sequence motif" description="Q motif" evidence="6">
    <location>
        <begin position="6"/>
        <end position="34"/>
    </location>
</feature>
<dbReference type="PROSITE" id="PS00039">
    <property type="entry name" value="DEAD_ATP_HELICASE"/>
    <property type="match status" value="1"/>
</dbReference>
<dbReference type="PROSITE" id="PS51192">
    <property type="entry name" value="HELICASE_ATP_BIND_1"/>
    <property type="match status" value="1"/>
</dbReference>
<dbReference type="GO" id="GO:0003676">
    <property type="term" value="F:nucleic acid binding"/>
    <property type="evidence" value="ECO:0007669"/>
    <property type="project" value="InterPro"/>
</dbReference>
<dbReference type="SUPFAM" id="SSF52540">
    <property type="entry name" value="P-loop containing nucleoside triphosphate hydrolases"/>
    <property type="match status" value="1"/>
</dbReference>
<reference evidence="12 13" key="1">
    <citation type="submission" date="2019-06" db="EMBL/GenBank/DDBJ databases">
        <title>A novel bacterium of genus Amaricoccus, isolated from marine sediment.</title>
        <authorList>
            <person name="Huang H."/>
            <person name="Mo K."/>
            <person name="Hu Y."/>
        </authorList>
    </citation>
    <scope>NUCLEOTIDE SEQUENCE [LARGE SCALE GENOMIC DNA]</scope>
    <source>
        <strain evidence="12 13">HB172011</strain>
    </source>
</reference>
<dbReference type="InterPro" id="IPR011545">
    <property type="entry name" value="DEAD/DEAH_box_helicase_dom"/>
</dbReference>
<evidence type="ECO:0000256" key="3">
    <source>
        <dbReference type="ARBA" id="ARBA00022806"/>
    </source>
</evidence>
<dbReference type="SMART" id="SM00487">
    <property type="entry name" value="DEXDc"/>
    <property type="match status" value="1"/>
</dbReference>
<evidence type="ECO:0000313" key="13">
    <source>
        <dbReference type="Proteomes" id="UP000319255"/>
    </source>
</evidence>
<evidence type="ECO:0000256" key="7">
    <source>
        <dbReference type="RuleBase" id="RU000492"/>
    </source>
</evidence>
<evidence type="ECO:0000313" key="12">
    <source>
        <dbReference type="EMBL" id="TPE46575.1"/>
    </source>
</evidence>
<dbReference type="AlphaFoldDB" id="A0A501WDL4"/>
<comment type="similarity">
    <text evidence="5 7">Belongs to the DEAD box helicase family.</text>
</comment>
<comment type="caution">
    <text evidence="12">The sequence shown here is derived from an EMBL/GenBank/DDBJ whole genome shotgun (WGS) entry which is preliminary data.</text>
</comment>
<dbReference type="Pfam" id="PF00270">
    <property type="entry name" value="DEAD"/>
    <property type="match status" value="1"/>
</dbReference>
<evidence type="ECO:0000256" key="8">
    <source>
        <dbReference type="SAM" id="MobiDB-lite"/>
    </source>
</evidence>
<dbReference type="GO" id="GO:0005829">
    <property type="term" value="C:cytosol"/>
    <property type="evidence" value="ECO:0007669"/>
    <property type="project" value="TreeGrafter"/>
</dbReference>
<dbReference type="SMART" id="SM00490">
    <property type="entry name" value="HELICc"/>
    <property type="match status" value="1"/>
</dbReference>
<keyword evidence="13" id="KW-1185">Reference proteome</keyword>
<dbReference type="CDD" id="cd18787">
    <property type="entry name" value="SF2_C_DEAD"/>
    <property type="match status" value="1"/>
</dbReference>
<evidence type="ECO:0000259" key="10">
    <source>
        <dbReference type="PROSITE" id="PS51194"/>
    </source>
</evidence>
<protein>
    <submittedName>
        <fullName evidence="12">DEAD/DEAH box helicase</fullName>
    </submittedName>
</protein>
<evidence type="ECO:0000256" key="6">
    <source>
        <dbReference type="PROSITE-ProRule" id="PRU00552"/>
    </source>
</evidence>
<dbReference type="InterPro" id="IPR014014">
    <property type="entry name" value="RNA_helicase_DEAD_Q_motif"/>
</dbReference>
<dbReference type="PROSITE" id="PS51194">
    <property type="entry name" value="HELICASE_CTER"/>
    <property type="match status" value="1"/>
</dbReference>
<keyword evidence="2 7" id="KW-0378">Hydrolase</keyword>
<dbReference type="EMBL" id="VFRP01000045">
    <property type="protein sequence ID" value="TPE46575.1"/>
    <property type="molecule type" value="Genomic_DNA"/>
</dbReference>
<dbReference type="InterPro" id="IPR014001">
    <property type="entry name" value="Helicase_ATP-bd"/>
</dbReference>
<proteinExistence type="inferred from homology"/>
<evidence type="ECO:0000256" key="4">
    <source>
        <dbReference type="ARBA" id="ARBA00022840"/>
    </source>
</evidence>
<evidence type="ECO:0000256" key="2">
    <source>
        <dbReference type="ARBA" id="ARBA00022801"/>
    </source>
</evidence>
<dbReference type="PANTHER" id="PTHR47959">
    <property type="entry name" value="ATP-DEPENDENT RNA HELICASE RHLE-RELATED"/>
    <property type="match status" value="1"/>
</dbReference>
<feature type="compositionally biased region" description="Basic residues" evidence="8">
    <location>
        <begin position="423"/>
        <end position="435"/>
    </location>
</feature>
<dbReference type="GO" id="GO:0005524">
    <property type="term" value="F:ATP binding"/>
    <property type="evidence" value="ECO:0007669"/>
    <property type="project" value="UniProtKB-KW"/>
</dbReference>
<dbReference type="InterPro" id="IPR000629">
    <property type="entry name" value="RNA-helicase_DEAD-box_CS"/>
</dbReference>
<evidence type="ECO:0000259" key="9">
    <source>
        <dbReference type="PROSITE" id="PS51192"/>
    </source>
</evidence>
<feature type="domain" description="Helicase ATP-binding" evidence="9">
    <location>
        <begin position="37"/>
        <end position="212"/>
    </location>
</feature>
<accession>A0A501WDL4</accession>
<keyword evidence="3 7" id="KW-0347">Helicase</keyword>
<dbReference type="GO" id="GO:0003724">
    <property type="term" value="F:RNA helicase activity"/>
    <property type="evidence" value="ECO:0007669"/>
    <property type="project" value="InterPro"/>
</dbReference>
<feature type="compositionally biased region" description="Gly residues" evidence="8">
    <location>
        <begin position="388"/>
        <end position="406"/>
    </location>
</feature>
<feature type="domain" description="Helicase C-terminal" evidence="10">
    <location>
        <begin position="223"/>
        <end position="388"/>
    </location>
</feature>
<evidence type="ECO:0000259" key="11">
    <source>
        <dbReference type="PROSITE" id="PS51195"/>
    </source>
</evidence>
<feature type="domain" description="DEAD-box RNA helicase Q" evidence="11">
    <location>
        <begin position="6"/>
        <end position="34"/>
    </location>
</feature>
<dbReference type="CDD" id="cd00268">
    <property type="entry name" value="DEADc"/>
    <property type="match status" value="1"/>
</dbReference>
<organism evidence="12 13">
    <name type="scientific">Amaricoccus solimangrovi</name>
    <dbReference type="NCBI Taxonomy" id="2589815"/>
    <lineage>
        <taxon>Bacteria</taxon>
        <taxon>Pseudomonadati</taxon>
        <taxon>Pseudomonadota</taxon>
        <taxon>Alphaproteobacteria</taxon>
        <taxon>Rhodobacterales</taxon>
        <taxon>Paracoccaceae</taxon>
        <taxon>Amaricoccus</taxon>
    </lineage>
</organism>
<gene>
    <name evidence="12" type="ORF">FJM51_21795</name>
</gene>
<sequence length="435" mass="46270">MTLTDTTFAAFGLAEPLVHGLQKAGFTTPTPIQAQAIGPQLEGRDILGVAQTGTGKTAAFGLPILHQLLALKGRPAPRTCRALILAPTRELAVQIEQSLRAFAGGARISTLLVLGGLSRGGQVRALSRGVDIVIATPGRLTDLIADGSCVLDQTRFVVLDEADRMLDMGFIQPVRRIVAALHPRRQSALFSATMPDEVRGLAESFLKDPVTVSVTPESTTVERIDQSVELVDGPLKRARLATIVGDPDVSRVIVFARTKRGADRVAENLAKDGIPAEAIHGNKAQNARQRALGAFRDGRVRVLVATDIVARGIDVPGVSHVVNYDLPDEPESYVHRIGRTGRNGAEGIAITLCAPDEVKKLRAVEKITRTRLLPASVEGVPERKQPRRGGGNGHGVGHHGAGQGRGRGPKPAMAEAQDAPARPRGRGPRRPRRAA</sequence>
<dbReference type="Gene3D" id="3.40.50.300">
    <property type="entry name" value="P-loop containing nucleotide triphosphate hydrolases"/>
    <property type="match status" value="2"/>
</dbReference>
<dbReference type="OrthoDB" id="9805696at2"/>
<dbReference type="GO" id="GO:0016787">
    <property type="term" value="F:hydrolase activity"/>
    <property type="evidence" value="ECO:0007669"/>
    <property type="project" value="UniProtKB-KW"/>
</dbReference>
<dbReference type="Proteomes" id="UP000319255">
    <property type="component" value="Unassembled WGS sequence"/>
</dbReference>